<organism evidence="1 2">
    <name type="scientific">Zalerion maritima</name>
    <dbReference type="NCBI Taxonomy" id="339359"/>
    <lineage>
        <taxon>Eukaryota</taxon>
        <taxon>Fungi</taxon>
        <taxon>Dikarya</taxon>
        <taxon>Ascomycota</taxon>
        <taxon>Pezizomycotina</taxon>
        <taxon>Sordariomycetes</taxon>
        <taxon>Lulworthiomycetidae</taxon>
        <taxon>Lulworthiales</taxon>
        <taxon>Lulworthiaceae</taxon>
        <taxon>Zalerion</taxon>
    </lineage>
</organism>
<dbReference type="AlphaFoldDB" id="A0AAD5RLW5"/>
<proteinExistence type="predicted"/>
<dbReference type="Proteomes" id="UP001201980">
    <property type="component" value="Unassembled WGS sequence"/>
</dbReference>
<keyword evidence="2" id="KW-1185">Reference proteome</keyword>
<evidence type="ECO:0000313" key="2">
    <source>
        <dbReference type="Proteomes" id="UP001201980"/>
    </source>
</evidence>
<evidence type="ECO:0000313" key="1">
    <source>
        <dbReference type="EMBL" id="KAJ2897469.1"/>
    </source>
</evidence>
<comment type="caution">
    <text evidence="1">The sequence shown here is derived from an EMBL/GenBank/DDBJ whole genome shotgun (WGS) entry which is preliminary data.</text>
</comment>
<reference evidence="1" key="1">
    <citation type="submission" date="2022-07" db="EMBL/GenBank/DDBJ databases">
        <title>Draft genome sequence of Zalerion maritima ATCC 34329, a (micro)plastics degrading marine fungus.</title>
        <authorList>
            <person name="Paco A."/>
            <person name="Goncalves M.F.M."/>
            <person name="Rocha-Santos T.A.P."/>
            <person name="Alves A."/>
        </authorList>
    </citation>
    <scope>NUCLEOTIDE SEQUENCE</scope>
    <source>
        <strain evidence="1">ATCC 34329</strain>
    </source>
</reference>
<accession>A0AAD5RLW5</accession>
<gene>
    <name evidence="1" type="ORF">MKZ38_004663</name>
</gene>
<name>A0AAD5RLW5_9PEZI</name>
<dbReference type="EMBL" id="JAKWBI020000274">
    <property type="protein sequence ID" value="KAJ2897469.1"/>
    <property type="molecule type" value="Genomic_DNA"/>
</dbReference>
<sequence length="148" mass="16247">MSTSSSSQGVYELSHEATGLAVTAGNLLTRIKLPSSEGEGQSTIYPKEALEELIPKMRAVAEAAKLPRAKSSILESRITAAHFHKSTVLTVEQDEMIDIIPVHCKDGTEHKIGDDRVDLGWYFHTKKEIPVEPDFHAILIVSRLKPTG</sequence>
<protein>
    <submittedName>
        <fullName evidence="1">Uncharacterized protein</fullName>
    </submittedName>
</protein>